<dbReference type="Proteomes" id="UP001500301">
    <property type="component" value="Unassembled WGS sequence"/>
</dbReference>
<gene>
    <name evidence="1" type="ORF">GCM10022263_01040</name>
</gene>
<evidence type="ECO:0008006" key="3">
    <source>
        <dbReference type="Google" id="ProtNLM"/>
    </source>
</evidence>
<sequence length="377" mass="42170">MDSLPDGAKLLHIGMPKTGTTALQHSLWAARAALEEHGAHNVSRRAHERKVAITAAGDVRSYWAAEHERWQELAHEFRTSTARRTFWSSESLSLAQPDRIRGLREELGPSYVVCTLRALAPQLASRWQQGLRRAQPEPLEDWLRTTFAEEPLGGVGAGFVPGQPLRRLNPRRVLQDWGSVFGAENLVFVVLDPTDHSWLLRAFERLLGVPEMLELSASRNLSLPLPEAEMLRHCAAAYREHGGDLDAWMATAGDTRKIKLRSVVEAAPRSQTVRVPRWAAERANEYVADWVEALESSAARVLGDVRHLFSDPDAHPREVEVPEAVDVASAGRMMEAYFRVALKLPGQPSEAARPPALEDVSARSILEELRRRILRRS</sequence>
<keyword evidence="2" id="KW-1185">Reference proteome</keyword>
<organism evidence="1 2">
    <name type="scientific">Nocardioides daeguensis</name>
    <dbReference type="NCBI Taxonomy" id="908359"/>
    <lineage>
        <taxon>Bacteria</taxon>
        <taxon>Bacillati</taxon>
        <taxon>Actinomycetota</taxon>
        <taxon>Actinomycetes</taxon>
        <taxon>Propionibacteriales</taxon>
        <taxon>Nocardioidaceae</taxon>
        <taxon>Nocardioides</taxon>
    </lineage>
</organism>
<reference evidence="2" key="1">
    <citation type="journal article" date="2019" name="Int. J. Syst. Evol. Microbiol.">
        <title>The Global Catalogue of Microorganisms (GCM) 10K type strain sequencing project: providing services to taxonomists for standard genome sequencing and annotation.</title>
        <authorList>
            <consortium name="The Broad Institute Genomics Platform"/>
            <consortium name="The Broad Institute Genome Sequencing Center for Infectious Disease"/>
            <person name="Wu L."/>
            <person name="Ma J."/>
        </authorList>
    </citation>
    <scope>NUCLEOTIDE SEQUENCE [LARGE SCALE GENOMIC DNA]</scope>
    <source>
        <strain evidence="2">JCM 17460</strain>
    </source>
</reference>
<dbReference type="EMBL" id="BAABBB010000001">
    <property type="protein sequence ID" value="GAA3517146.1"/>
    <property type="molecule type" value="Genomic_DNA"/>
</dbReference>
<proteinExistence type="predicted"/>
<comment type="caution">
    <text evidence="1">The sequence shown here is derived from an EMBL/GenBank/DDBJ whole genome shotgun (WGS) entry which is preliminary data.</text>
</comment>
<dbReference type="RefSeq" id="WP_218235391.1">
    <property type="nucleotide sequence ID" value="NZ_BAABBB010000001.1"/>
</dbReference>
<evidence type="ECO:0000313" key="2">
    <source>
        <dbReference type="Proteomes" id="UP001500301"/>
    </source>
</evidence>
<accession>A0ABP6US76</accession>
<evidence type="ECO:0000313" key="1">
    <source>
        <dbReference type="EMBL" id="GAA3517146.1"/>
    </source>
</evidence>
<protein>
    <recommendedName>
        <fullName evidence="3">Sulfotransferase family protein</fullName>
    </recommendedName>
</protein>
<name>A0ABP6US76_9ACTN</name>